<feature type="transmembrane region" description="Helical" evidence="7">
    <location>
        <begin position="164"/>
        <end position="183"/>
    </location>
</feature>
<evidence type="ECO:0000256" key="1">
    <source>
        <dbReference type="ARBA" id="ARBA00004651"/>
    </source>
</evidence>
<dbReference type="RefSeq" id="WP_068671471.1">
    <property type="nucleotide sequence ID" value="NZ_LYPB01000095.1"/>
</dbReference>
<evidence type="ECO:0000256" key="5">
    <source>
        <dbReference type="ARBA" id="ARBA00022989"/>
    </source>
</evidence>
<dbReference type="GO" id="GO:0055085">
    <property type="term" value="P:transmembrane transport"/>
    <property type="evidence" value="ECO:0007669"/>
    <property type="project" value="InterPro"/>
</dbReference>
<dbReference type="Proteomes" id="UP000078454">
    <property type="component" value="Unassembled WGS sequence"/>
</dbReference>
<dbReference type="PANTHER" id="PTHR30193">
    <property type="entry name" value="ABC TRANSPORTER PERMEASE PROTEIN"/>
    <property type="match status" value="1"/>
</dbReference>
<comment type="subcellular location">
    <subcellularLocation>
        <location evidence="1 7">Cell membrane</location>
        <topology evidence="1 7">Multi-pass membrane protein</topology>
    </subcellularLocation>
</comment>
<feature type="transmembrane region" description="Helical" evidence="7">
    <location>
        <begin position="9"/>
        <end position="32"/>
    </location>
</feature>
<dbReference type="PANTHER" id="PTHR30193:SF37">
    <property type="entry name" value="INNER MEMBRANE ABC TRANSPORTER PERMEASE PROTEIN YCJO"/>
    <property type="match status" value="1"/>
</dbReference>
<proteinExistence type="inferred from homology"/>
<keyword evidence="5 7" id="KW-1133">Transmembrane helix</keyword>
<dbReference type="InterPro" id="IPR035906">
    <property type="entry name" value="MetI-like_sf"/>
</dbReference>
<reference evidence="9 10" key="1">
    <citation type="submission" date="2016-05" db="EMBL/GenBank/DDBJ databases">
        <title>Paenibacillus sp. 1ZS3-15 nov., isolated from the rhizosphere soil.</title>
        <authorList>
            <person name="Zhang X.X."/>
            <person name="Zhang J."/>
        </authorList>
    </citation>
    <scope>NUCLEOTIDE SEQUENCE [LARGE SCALE GENOMIC DNA]</scope>
    <source>
        <strain evidence="9 10">1ZS3-15</strain>
    </source>
</reference>
<dbReference type="GO" id="GO:0005886">
    <property type="term" value="C:plasma membrane"/>
    <property type="evidence" value="ECO:0007669"/>
    <property type="project" value="UniProtKB-SubCell"/>
</dbReference>
<evidence type="ECO:0000256" key="2">
    <source>
        <dbReference type="ARBA" id="ARBA00022448"/>
    </source>
</evidence>
<dbReference type="EMBL" id="LYPB01000095">
    <property type="protein sequence ID" value="OAS13274.1"/>
    <property type="molecule type" value="Genomic_DNA"/>
</dbReference>
<accession>A0A197ZVN7</accession>
<dbReference type="InterPro" id="IPR000515">
    <property type="entry name" value="MetI-like"/>
</dbReference>
<name>A0A197ZVN7_9BACL</name>
<dbReference type="CDD" id="cd06261">
    <property type="entry name" value="TM_PBP2"/>
    <property type="match status" value="1"/>
</dbReference>
<dbReference type="STRING" id="1850517.A8708_10780"/>
<evidence type="ECO:0000256" key="3">
    <source>
        <dbReference type="ARBA" id="ARBA00022475"/>
    </source>
</evidence>
<gene>
    <name evidence="9" type="ORF">A8708_10780</name>
</gene>
<evidence type="ECO:0000256" key="7">
    <source>
        <dbReference type="RuleBase" id="RU363032"/>
    </source>
</evidence>
<organism evidence="9 10">
    <name type="scientific">Paenibacillus oryzisoli</name>
    <dbReference type="NCBI Taxonomy" id="1850517"/>
    <lineage>
        <taxon>Bacteria</taxon>
        <taxon>Bacillati</taxon>
        <taxon>Bacillota</taxon>
        <taxon>Bacilli</taxon>
        <taxon>Bacillales</taxon>
        <taxon>Paenibacillaceae</taxon>
        <taxon>Paenibacillus</taxon>
    </lineage>
</organism>
<evidence type="ECO:0000259" key="8">
    <source>
        <dbReference type="PROSITE" id="PS50928"/>
    </source>
</evidence>
<evidence type="ECO:0000256" key="4">
    <source>
        <dbReference type="ARBA" id="ARBA00022692"/>
    </source>
</evidence>
<feature type="transmembrane region" description="Helical" evidence="7">
    <location>
        <begin position="204"/>
        <end position="225"/>
    </location>
</feature>
<protein>
    <submittedName>
        <fullName evidence="9">ABC transporter permease</fullName>
    </submittedName>
</protein>
<feature type="transmembrane region" description="Helical" evidence="7">
    <location>
        <begin position="70"/>
        <end position="92"/>
    </location>
</feature>
<keyword evidence="4 7" id="KW-0812">Transmembrane</keyword>
<dbReference type="InterPro" id="IPR051393">
    <property type="entry name" value="ABC_transporter_permease"/>
</dbReference>
<keyword evidence="2 7" id="KW-0813">Transport</keyword>
<keyword evidence="10" id="KW-1185">Reference proteome</keyword>
<comment type="caution">
    <text evidence="9">The sequence shown here is derived from an EMBL/GenBank/DDBJ whole genome shotgun (WGS) entry which is preliminary data.</text>
</comment>
<feature type="domain" description="ABC transmembrane type-1" evidence="8">
    <location>
        <begin position="66"/>
        <end position="280"/>
    </location>
</feature>
<dbReference type="OrthoDB" id="5174895at2"/>
<sequence length="292" mass="32700">MNKKIYPSYFAIGAVGLYVVFIIIPSFMGFYYSFTDWSGFSDEITFIGLDNFKMIFSSDEHYMHYINNTLIFSVATIILKSVLGFSFALLLNEGANKLRNIHRVLIFMPAIIPVLVVGLIFKSILNPETGLLNVSLRAVGLDVFAQQWLVDLDWAFKSIIAVDIWKGVGYIMVILLAGLQSISKDYYEAAVIDGANFFAKLKHITIPLLMPALLITTVLNLLYGLRVFDIVYVLTNGGPGYATDVIYTAVFKEFSEGRYGVGTTLSTVLFTVMMIIGYFVIRLMSKEEGVRT</sequence>
<keyword evidence="6 7" id="KW-0472">Membrane</keyword>
<dbReference type="SUPFAM" id="SSF161098">
    <property type="entry name" value="MetI-like"/>
    <property type="match status" value="1"/>
</dbReference>
<comment type="similarity">
    <text evidence="7">Belongs to the binding-protein-dependent transport system permease family.</text>
</comment>
<evidence type="ECO:0000313" key="9">
    <source>
        <dbReference type="EMBL" id="OAS13274.1"/>
    </source>
</evidence>
<feature type="transmembrane region" description="Helical" evidence="7">
    <location>
        <begin position="259"/>
        <end position="281"/>
    </location>
</feature>
<evidence type="ECO:0000256" key="6">
    <source>
        <dbReference type="ARBA" id="ARBA00023136"/>
    </source>
</evidence>
<dbReference type="Gene3D" id="1.10.3720.10">
    <property type="entry name" value="MetI-like"/>
    <property type="match status" value="1"/>
</dbReference>
<feature type="transmembrane region" description="Helical" evidence="7">
    <location>
        <begin position="104"/>
        <end position="125"/>
    </location>
</feature>
<dbReference type="Pfam" id="PF00528">
    <property type="entry name" value="BPD_transp_1"/>
    <property type="match status" value="1"/>
</dbReference>
<dbReference type="AlphaFoldDB" id="A0A197ZVN7"/>
<dbReference type="PROSITE" id="PS50928">
    <property type="entry name" value="ABC_TM1"/>
    <property type="match status" value="1"/>
</dbReference>
<evidence type="ECO:0000313" key="10">
    <source>
        <dbReference type="Proteomes" id="UP000078454"/>
    </source>
</evidence>
<keyword evidence="3" id="KW-1003">Cell membrane</keyword>